<dbReference type="KEGG" id="bpor:BPO_1929"/>
<reference evidence="8" key="1">
    <citation type="submission" date="2023-10" db="EMBL/GenBank/DDBJ databases">
        <title>Characterization and whole genome sequencing of a novel strain of Bergeyella porcorum QD2021 isolated from pig.</title>
        <authorList>
            <person name="Liu G."/>
            <person name="Chen C."/>
            <person name="Han X."/>
        </authorList>
    </citation>
    <scope>NUCLEOTIDE SEQUENCE</scope>
    <source>
        <strain evidence="8">QD2021</strain>
    </source>
</reference>
<dbReference type="Pfam" id="PF04542">
    <property type="entry name" value="Sigma70_r2"/>
    <property type="match status" value="1"/>
</dbReference>
<dbReference type="InterPro" id="IPR039425">
    <property type="entry name" value="RNA_pol_sigma-70-like"/>
</dbReference>
<dbReference type="InterPro" id="IPR013249">
    <property type="entry name" value="RNA_pol_sigma70_r4_t2"/>
</dbReference>
<dbReference type="GO" id="GO:0003677">
    <property type="term" value="F:DNA binding"/>
    <property type="evidence" value="ECO:0007669"/>
    <property type="project" value="UniProtKB-KW"/>
</dbReference>
<protein>
    <submittedName>
        <fullName evidence="8">RNA polymerase</fullName>
    </submittedName>
</protein>
<dbReference type="InterPro" id="IPR013324">
    <property type="entry name" value="RNA_pol_sigma_r3/r4-like"/>
</dbReference>
<keyword evidence="2" id="KW-0805">Transcription regulation</keyword>
<gene>
    <name evidence="8" type="primary">rpoE</name>
    <name evidence="8" type="ORF">BPO_1929</name>
</gene>
<evidence type="ECO:0000259" key="7">
    <source>
        <dbReference type="Pfam" id="PF08281"/>
    </source>
</evidence>
<evidence type="ECO:0000256" key="2">
    <source>
        <dbReference type="ARBA" id="ARBA00023015"/>
    </source>
</evidence>
<dbReference type="NCBIfam" id="TIGR02937">
    <property type="entry name" value="sigma70-ECF"/>
    <property type="match status" value="1"/>
</dbReference>
<evidence type="ECO:0000256" key="5">
    <source>
        <dbReference type="ARBA" id="ARBA00023163"/>
    </source>
</evidence>
<dbReference type="PANTHER" id="PTHR43133:SF8">
    <property type="entry name" value="RNA POLYMERASE SIGMA FACTOR HI_1459-RELATED"/>
    <property type="match status" value="1"/>
</dbReference>
<dbReference type="PANTHER" id="PTHR43133">
    <property type="entry name" value="RNA POLYMERASE ECF-TYPE SIGMA FACTO"/>
    <property type="match status" value="1"/>
</dbReference>
<dbReference type="InterPro" id="IPR013325">
    <property type="entry name" value="RNA_pol_sigma_r2"/>
</dbReference>
<proteinExistence type="inferred from homology"/>
<dbReference type="RefSeq" id="WP_327983950.1">
    <property type="nucleotide sequence ID" value="NZ_CP136426.1"/>
</dbReference>
<dbReference type="CDD" id="cd06171">
    <property type="entry name" value="Sigma70_r4"/>
    <property type="match status" value="1"/>
</dbReference>
<dbReference type="GO" id="GO:0016987">
    <property type="term" value="F:sigma factor activity"/>
    <property type="evidence" value="ECO:0007669"/>
    <property type="project" value="UniProtKB-KW"/>
</dbReference>
<dbReference type="Pfam" id="PF08281">
    <property type="entry name" value="Sigma70_r4_2"/>
    <property type="match status" value="1"/>
</dbReference>
<dbReference type="GO" id="GO:0006352">
    <property type="term" value="P:DNA-templated transcription initiation"/>
    <property type="evidence" value="ECO:0007669"/>
    <property type="project" value="InterPro"/>
</dbReference>
<sequence>MTHETFKHTIFVLKDEMYRFAKRFVLSNDEAEDIVQELMMKFWQTKEKLAQMEHPKTYILRCVKNECLNRLKHEEVKWNYASFEMHQDATYRPEMNNLKDEIIKLINALPEKQKMVIHLKDVEEYEVSEIAEILEMEDNAVRVNLMRARQKIKEQITQLMHYEKSITTR</sequence>
<evidence type="ECO:0000313" key="9">
    <source>
        <dbReference type="Proteomes" id="UP001432059"/>
    </source>
</evidence>
<dbReference type="SUPFAM" id="SSF88659">
    <property type="entry name" value="Sigma3 and sigma4 domains of RNA polymerase sigma factors"/>
    <property type="match status" value="1"/>
</dbReference>
<keyword evidence="3" id="KW-0731">Sigma factor</keyword>
<accession>A0AAU0F552</accession>
<evidence type="ECO:0000256" key="4">
    <source>
        <dbReference type="ARBA" id="ARBA00023125"/>
    </source>
</evidence>
<organism evidence="8 9">
    <name type="scientific">Bergeyella porcorum</name>
    <dbReference type="NCBI Taxonomy" id="1735111"/>
    <lineage>
        <taxon>Bacteria</taxon>
        <taxon>Pseudomonadati</taxon>
        <taxon>Bacteroidota</taxon>
        <taxon>Flavobacteriia</taxon>
        <taxon>Flavobacteriales</taxon>
        <taxon>Weeksellaceae</taxon>
        <taxon>Bergeyella</taxon>
    </lineage>
</organism>
<feature type="domain" description="RNA polymerase sigma-70 region 2" evidence="6">
    <location>
        <begin position="15"/>
        <end position="73"/>
    </location>
</feature>
<keyword evidence="9" id="KW-1185">Reference proteome</keyword>
<evidence type="ECO:0000256" key="1">
    <source>
        <dbReference type="ARBA" id="ARBA00010641"/>
    </source>
</evidence>
<keyword evidence="4" id="KW-0238">DNA-binding</keyword>
<comment type="similarity">
    <text evidence="1">Belongs to the sigma-70 factor family. ECF subfamily.</text>
</comment>
<dbReference type="Gene3D" id="1.10.10.10">
    <property type="entry name" value="Winged helix-like DNA-binding domain superfamily/Winged helix DNA-binding domain"/>
    <property type="match status" value="1"/>
</dbReference>
<dbReference type="InterPro" id="IPR014284">
    <property type="entry name" value="RNA_pol_sigma-70_dom"/>
</dbReference>
<dbReference type="EMBL" id="CP136426">
    <property type="protein sequence ID" value="WOC52576.1"/>
    <property type="molecule type" value="Genomic_DNA"/>
</dbReference>
<dbReference type="Gene3D" id="1.10.1740.10">
    <property type="match status" value="1"/>
</dbReference>
<evidence type="ECO:0000256" key="3">
    <source>
        <dbReference type="ARBA" id="ARBA00023082"/>
    </source>
</evidence>
<keyword evidence="5" id="KW-0804">Transcription</keyword>
<dbReference type="AlphaFoldDB" id="A0AAU0F552"/>
<name>A0AAU0F552_9FLAO</name>
<dbReference type="InterPro" id="IPR007627">
    <property type="entry name" value="RNA_pol_sigma70_r2"/>
</dbReference>
<evidence type="ECO:0000259" key="6">
    <source>
        <dbReference type="Pfam" id="PF04542"/>
    </source>
</evidence>
<dbReference type="SUPFAM" id="SSF88946">
    <property type="entry name" value="Sigma2 domain of RNA polymerase sigma factors"/>
    <property type="match status" value="1"/>
</dbReference>
<evidence type="ECO:0000313" key="8">
    <source>
        <dbReference type="EMBL" id="WOC52576.1"/>
    </source>
</evidence>
<dbReference type="InterPro" id="IPR036388">
    <property type="entry name" value="WH-like_DNA-bd_sf"/>
</dbReference>
<dbReference type="Proteomes" id="UP001432059">
    <property type="component" value="Chromosome"/>
</dbReference>
<feature type="domain" description="RNA polymerase sigma factor 70 region 4 type 2" evidence="7">
    <location>
        <begin position="100"/>
        <end position="152"/>
    </location>
</feature>